<dbReference type="InterPro" id="IPR013320">
    <property type="entry name" value="ConA-like_dom_sf"/>
</dbReference>
<dbReference type="GO" id="GO:0008270">
    <property type="term" value="F:zinc ion binding"/>
    <property type="evidence" value="ECO:0007669"/>
    <property type="project" value="UniProtKB-KW"/>
</dbReference>
<dbReference type="PANTHER" id="PTHR25465:SF5">
    <property type="entry name" value="E3 UBIQUITIN_ISG15 LIGASE TRIM25-RELATED"/>
    <property type="match status" value="1"/>
</dbReference>
<dbReference type="PROSITE" id="PS50188">
    <property type="entry name" value="B302_SPRY"/>
    <property type="match status" value="1"/>
</dbReference>
<accession>A0A8C6SQM1</accession>
<keyword evidence="6" id="KW-1185">Reference proteome</keyword>
<protein>
    <recommendedName>
        <fullName evidence="4">B30.2/SPRY domain-containing protein</fullName>
    </recommendedName>
</protein>
<reference evidence="5" key="2">
    <citation type="submission" date="2025-09" db="UniProtKB">
        <authorList>
            <consortium name="Ensembl"/>
        </authorList>
    </citation>
    <scope>IDENTIFICATION</scope>
</reference>
<dbReference type="InterPro" id="IPR001870">
    <property type="entry name" value="B30.2/SPRY"/>
</dbReference>
<evidence type="ECO:0000256" key="1">
    <source>
        <dbReference type="ARBA" id="ARBA00022723"/>
    </source>
</evidence>
<dbReference type="GO" id="GO:0005737">
    <property type="term" value="C:cytoplasm"/>
    <property type="evidence" value="ECO:0007669"/>
    <property type="project" value="UniProtKB-ARBA"/>
</dbReference>
<organism evidence="5 6">
    <name type="scientific">Neogobius melanostomus</name>
    <name type="common">round goby</name>
    <dbReference type="NCBI Taxonomy" id="47308"/>
    <lineage>
        <taxon>Eukaryota</taxon>
        <taxon>Metazoa</taxon>
        <taxon>Chordata</taxon>
        <taxon>Craniata</taxon>
        <taxon>Vertebrata</taxon>
        <taxon>Euteleostomi</taxon>
        <taxon>Actinopterygii</taxon>
        <taxon>Neopterygii</taxon>
        <taxon>Teleostei</taxon>
        <taxon>Neoteleostei</taxon>
        <taxon>Acanthomorphata</taxon>
        <taxon>Gobiaria</taxon>
        <taxon>Gobiiformes</taxon>
        <taxon>Gobioidei</taxon>
        <taxon>Gobiidae</taxon>
        <taxon>Benthophilinae</taxon>
        <taxon>Neogobiini</taxon>
        <taxon>Neogobius</taxon>
    </lineage>
</organism>
<proteinExistence type="predicted"/>
<evidence type="ECO:0000256" key="3">
    <source>
        <dbReference type="ARBA" id="ARBA00022833"/>
    </source>
</evidence>
<dbReference type="Ensembl" id="ENSNMLT00000010025.1">
    <property type="protein sequence ID" value="ENSNMLP00000008841.1"/>
    <property type="gene ID" value="ENSNMLG00000006214.1"/>
</dbReference>
<keyword evidence="1" id="KW-0479">Metal-binding</keyword>
<dbReference type="InterPro" id="IPR003877">
    <property type="entry name" value="SPRY_dom"/>
</dbReference>
<dbReference type="Pfam" id="PF13765">
    <property type="entry name" value="PRY"/>
    <property type="match status" value="1"/>
</dbReference>
<dbReference type="InterPro" id="IPR003879">
    <property type="entry name" value="Butyrophylin_SPRY"/>
</dbReference>
<evidence type="ECO:0000259" key="4">
    <source>
        <dbReference type="PROSITE" id="PS50188"/>
    </source>
</evidence>
<reference evidence="5" key="1">
    <citation type="submission" date="2025-08" db="UniProtKB">
        <authorList>
            <consortium name="Ensembl"/>
        </authorList>
    </citation>
    <scope>IDENTIFICATION</scope>
</reference>
<dbReference type="InterPro" id="IPR043136">
    <property type="entry name" value="B30.2/SPRY_sf"/>
</dbReference>
<evidence type="ECO:0000313" key="5">
    <source>
        <dbReference type="Ensembl" id="ENSNMLP00000008841.1"/>
    </source>
</evidence>
<evidence type="ECO:0000313" key="6">
    <source>
        <dbReference type="Proteomes" id="UP000694523"/>
    </source>
</evidence>
<dbReference type="Pfam" id="PF00622">
    <property type="entry name" value="SPRY"/>
    <property type="match status" value="1"/>
</dbReference>
<keyword evidence="2" id="KW-0863">Zinc-finger</keyword>
<dbReference type="PRINTS" id="PR01407">
    <property type="entry name" value="BUTYPHLNCDUF"/>
</dbReference>
<dbReference type="Proteomes" id="UP000694523">
    <property type="component" value="Unplaced"/>
</dbReference>
<dbReference type="PANTHER" id="PTHR25465">
    <property type="entry name" value="B-BOX DOMAIN CONTAINING"/>
    <property type="match status" value="1"/>
</dbReference>
<sequence>MFELPEERYTGHHWVPFKKFSLDKTQLPMCVTTLSIFNEERASEVLFKEVRKTRLESADLCSITLDPNTAHRNVSLKPNCEGNECATFKSQPLDYPDHPDRFTDCVQVLSKEPLTGRCYFEVCPTGACFIGLTYNSIARRGKGKQGVLGLNDKSWACFGGGYVPQGTDNGTWLLIPNPCTNRVGVYLDYGRGVLTFYSVFTEVLAVLHKSKFTKPLYFGAVFMTPGDHVVIPK</sequence>
<dbReference type="InterPro" id="IPR006574">
    <property type="entry name" value="PRY"/>
</dbReference>
<dbReference type="InterPro" id="IPR051051">
    <property type="entry name" value="E3_ubiq-ligase_TRIM/RNF"/>
</dbReference>
<dbReference type="SMART" id="SM00589">
    <property type="entry name" value="PRY"/>
    <property type="match status" value="1"/>
</dbReference>
<name>A0A8C6SQM1_9GOBI</name>
<feature type="domain" description="B30.2/SPRY" evidence="4">
    <location>
        <begin position="43"/>
        <end position="233"/>
    </location>
</feature>
<dbReference type="Gene3D" id="2.60.120.920">
    <property type="match status" value="1"/>
</dbReference>
<dbReference type="AlphaFoldDB" id="A0A8C6SQM1"/>
<dbReference type="SUPFAM" id="SSF49899">
    <property type="entry name" value="Concanavalin A-like lectins/glucanases"/>
    <property type="match status" value="1"/>
</dbReference>
<keyword evidence="3" id="KW-0862">Zinc</keyword>
<evidence type="ECO:0000256" key="2">
    <source>
        <dbReference type="ARBA" id="ARBA00022771"/>
    </source>
</evidence>